<dbReference type="InParanoid" id="Q8RIA4"/>
<dbReference type="AlphaFoldDB" id="Q8RIA4"/>
<sequence length="69" mass="7340">MKALANVERKADNLLVPNAICGGKPTAKYAGREIKPPPPEIASTTAAIKQKTARIKNFTISNSIINVPP</sequence>
<evidence type="ECO:0000313" key="1">
    <source>
        <dbReference type="EMBL" id="AAL93820.1"/>
    </source>
</evidence>
<protein>
    <submittedName>
        <fullName evidence="1">Uncharacterized protein</fullName>
    </submittedName>
</protein>
<name>Q8RIA4_FUSNN</name>
<accession>Q8RIA4</accession>
<dbReference type="EMBL" id="AE009951">
    <property type="protein sequence ID" value="AAL93820.1"/>
    <property type="molecule type" value="Genomic_DNA"/>
</dbReference>
<dbReference type="HOGENOM" id="CLU_2769920_0_0_0"/>
<proteinExistence type="predicted"/>
<gene>
    <name evidence="1" type="ordered locus">FN1705</name>
</gene>
<dbReference type="KEGG" id="fnu:FN1705"/>
<dbReference type="EnsemblBacteria" id="AAL93820">
    <property type="protein sequence ID" value="AAL93820"/>
    <property type="gene ID" value="FN1705"/>
</dbReference>
<organism evidence="1">
    <name type="scientific">Fusobacterium nucleatum subsp. nucleatum (strain ATCC 25586 / DSM 15643 / BCRC 10681 / CIP 101130 / JCM 8532 / KCTC 2640 / LMG 13131 / VPI 4355)</name>
    <dbReference type="NCBI Taxonomy" id="190304"/>
    <lineage>
        <taxon>Bacteria</taxon>
        <taxon>Fusobacteriati</taxon>
        <taxon>Fusobacteriota</taxon>
        <taxon>Fusobacteriia</taxon>
        <taxon>Fusobacteriales</taxon>
        <taxon>Fusobacteriaceae</taxon>
        <taxon>Fusobacterium</taxon>
    </lineage>
</organism>
<dbReference type="PaxDb" id="190304-FN1705"/>
<reference evidence="1" key="1">
    <citation type="journal article" date="2002" name="J. Bacteriol.">
        <title>Genome sequence and analysis of the oral bacterium Fusobacterium nucleatum strain ATCC 25586.</title>
        <authorList>
            <person name="Kapatral V."/>
            <person name="Anderson I."/>
            <person name="Ivanova N."/>
            <person name="Reznik G."/>
            <person name="Los T."/>
            <person name="Lykidis A."/>
            <person name="Bhattacharyya A."/>
            <person name="Bartman A."/>
            <person name="Gardner W."/>
            <person name="Grechkin G."/>
            <person name="Zhu L."/>
            <person name="Vasieva O."/>
            <person name="Chu L."/>
            <person name="Kogan Y."/>
            <person name="Chaga O."/>
            <person name="Goltsman E."/>
            <person name="Bernal A."/>
            <person name="Larsen N."/>
            <person name="D'Souza M."/>
            <person name="Walunas T."/>
            <person name="Pusch G."/>
            <person name="Haselkorn R."/>
            <person name="Fonstein M."/>
            <person name="Kyrpides N."/>
            <person name="Overbeek R."/>
        </authorList>
    </citation>
    <scope>NUCLEOTIDE SEQUENCE [LARGE SCALE GENOMIC DNA]</scope>
    <source>
        <strain evidence="1">ATCC 25586</strain>
    </source>
</reference>